<evidence type="ECO:0000256" key="3">
    <source>
        <dbReference type="ARBA" id="ARBA00022777"/>
    </source>
</evidence>
<proteinExistence type="inferred from homology"/>
<dbReference type="Proteomes" id="UP000476696">
    <property type="component" value="Unassembled WGS sequence"/>
</dbReference>
<dbReference type="InterPro" id="IPR018484">
    <property type="entry name" value="FGGY_N"/>
</dbReference>
<keyword evidence="2" id="KW-0808">Transferase</keyword>
<evidence type="ECO:0000259" key="5">
    <source>
        <dbReference type="Pfam" id="PF02782"/>
    </source>
</evidence>
<sequence length="482" mass="53130">MNKKYLMGVDVGTQSAKVVIFDTEGNVICEGKQALRKLDISAPLLAEHPDDDLWDSLKVAFGKVMDNFHAQGGDASQILAMGVCVIRCCRVLLKGNGELAWPVINWMDKRLNKPYQPLECYGEVKYVTTTSGYITHRLTGEFKDTCANYIGWWPMDNDMLDWSTDPAQWESCNLSRSQVFDVVKPGEMLGYLSEKAARQIGLPAGIPVIATAHDKAVEALGAGTLEPGIALISLGTYIGAMVHGHENVKNAQNFWPFQASVPGHYLYECMGVRRGMWTISWFHDQFGAAALADAQEKDLSIEELLNREATKIPAGCEGLLTVHDWAPPSEAEFRKGAMIGFDGRHTRAHMYRSMLEGIAFTMKNHMDKMADELGIPFKGLIISGGGANSDLFMQIFADVFGVPTRRNLMKGSAAVGCAVNAGMAAGVFDSYEKATEKMVRMGEHFTPDGKNHQLYNALNADVYQKMNIYLDPLLQALSPRVD</sequence>
<dbReference type="GO" id="GO:0005975">
    <property type="term" value="P:carbohydrate metabolic process"/>
    <property type="evidence" value="ECO:0007669"/>
    <property type="project" value="InterPro"/>
</dbReference>
<gene>
    <name evidence="6" type="ORF">GW579_13255</name>
</gene>
<keyword evidence="7" id="KW-1185">Reference proteome</keyword>
<dbReference type="InterPro" id="IPR043129">
    <property type="entry name" value="ATPase_NBD"/>
</dbReference>
<feature type="domain" description="Carbohydrate kinase FGGY N-terminal" evidence="4">
    <location>
        <begin position="121"/>
        <end position="221"/>
    </location>
</feature>
<evidence type="ECO:0000313" key="7">
    <source>
        <dbReference type="Proteomes" id="UP000476696"/>
    </source>
</evidence>
<evidence type="ECO:0000256" key="1">
    <source>
        <dbReference type="ARBA" id="ARBA00009156"/>
    </source>
</evidence>
<protein>
    <submittedName>
        <fullName evidence="6">Sugar kinase</fullName>
    </submittedName>
</protein>
<name>A0A6M2B487_9GAMM</name>
<keyword evidence="3 6" id="KW-0418">Kinase</keyword>
<dbReference type="EMBL" id="JAADJS010000002">
    <property type="protein sequence ID" value="NGX88046.1"/>
    <property type="molecule type" value="Genomic_DNA"/>
</dbReference>
<dbReference type="InterPro" id="IPR018485">
    <property type="entry name" value="FGGY_C"/>
</dbReference>
<reference evidence="6 7" key="1">
    <citation type="submission" date="2020-03" db="EMBL/GenBank/DDBJ databases">
        <title>Rahnella aceri sp. nov., isoated from traditional Jeju Makgeolli.</title>
        <authorList>
            <person name="Kim I.S."/>
            <person name="Jeon D."/>
        </authorList>
    </citation>
    <scope>NUCLEOTIDE SEQUENCE [LARGE SCALE GENOMIC DNA]</scope>
    <source>
        <strain evidence="6 7">Lac-M11</strain>
    </source>
</reference>
<accession>A0A6M2B487</accession>
<comment type="similarity">
    <text evidence="1">Belongs to the FGGY kinase family.</text>
</comment>
<evidence type="ECO:0000259" key="4">
    <source>
        <dbReference type="Pfam" id="PF00370"/>
    </source>
</evidence>
<dbReference type="CDD" id="cd07779">
    <property type="entry name" value="ASKHA_NBD_FGGY_YgcE-like"/>
    <property type="match status" value="1"/>
</dbReference>
<dbReference type="SUPFAM" id="SSF53067">
    <property type="entry name" value="Actin-like ATPase domain"/>
    <property type="match status" value="2"/>
</dbReference>
<dbReference type="PIRSF" id="PIRSF000538">
    <property type="entry name" value="GlpK"/>
    <property type="match status" value="1"/>
</dbReference>
<evidence type="ECO:0000256" key="2">
    <source>
        <dbReference type="ARBA" id="ARBA00022679"/>
    </source>
</evidence>
<dbReference type="GO" id="GO:0016301">
    <property type="term" value="F:kinase activity"/>
    <property type="evidence" value="ECO:0007669"/>
    <property type="project" value="UniProtKB-KW"/>
</dbReference>
<dbReference type="Pfam" id="PF00370">
    <property type="entry name" value="FGGY_N"/>
    <property type="match status" value="2"/>
</dbReference>
<dbReference type="AlphaFoldDB" id="A0A6M2B487"/>
<comment type="caution">
    <text evidence="6">The sequence shown here is derived from an EMBL/GenBank/DDBJ whole genome shotgun (WGS) entry which is preliminary data.</text>
</comment>
<dbReference type="InterPro" id="IPR000577">
    <property type="entry name" value="Carb_kinase_FGGY"/>
</dbReference>
<organism evidence="6 7">
    <name type="scientific">Rahnella contaminans</name>
    <dbReference type="NCBI Taxonomy" id="2703882"/>
    <lineage>
        <taxon>Bacteria</taxon>
        <taxon>Pseudomonadati</taxon>
        <taxon>Pseudomonadota</taxon>
        <taxon>Gammaproteobacteria</taxon>
        <taxon>Enterobacterales</taxon>
        <taxon>Yersiniaceae</taxon>
        <taxon>Rahnella</taxon>
    </lineage>
</organism>
<dbReference type="PANTHER" id="PTHR43095:SF5">
    <property type="entry name" value="XYLULOSE KINASE"/>
    <property type="match status" value="1"/>
</dbReference>
<feature type="domain" description="Carbohydrate kinase FGGY C-terminal" evidence="5">
    <location>
        <begin position="231"/>
        <end position="425"/>
    </location>
</feature>
<dbReference type="PANTHER" id="PTHR43095">
    <property type="entry name" value="SUGAR KINASE"/>
    <property type="match status" value="1"/>
</dbReference>
<dbReference type="Pfam" id="PF02782">
    <property type="entry name" value="FGGY_C"/>
    <property type="match status" value="1"/>
</dbReference>
<evidence type="ECO:0000313" key="6">
    <source>
        <dbReference type="EMBL" id="NGX88046.1"/>
    </source>
</evidence>
<feature type="domain" description="Carbohydrate kinase FGGY N-terminal" evidence="4">
    <location>
        <begin position="5"/>
        <end position="119"/>
    </location>
</feature>
<dbReference type="Gene3D" id="3.30.420.40">
    <property type="match status" value="3"/>
</dbReference>
<dbReference type="InterPro" id="IPR050406">
    <property type="entry name" value="FGGY_Carb_Kinase"/>
</dbReference>